<gene>
    <name evidence="5" type="ORF">GPM918_LOCUS25217</name>
    <name evidence="6" type="ORF">SRO942_LOCUS25223</name>
</gene>
<dbReference type="SUPFAM" id="SSF57424">
    <property type="entry name" value="LDL receptor-like module"/>
    <property type="match status" value="2"/>
</dbReference>
<accession>A0A814YK57</accession>
<dbReference type="OrthoDB" id="2019384at2759"/>
<reference evidence="5" key="1">
    <citation type="submission" date="2021-02" db="EMBL/GenBank/DDBJ databases">
        <authorList>
            <person name="Nowell W R."/>
        </authorList>
    </citation>
    <scope>NUCLEOTIDE SEQUENCE</scope>
</reference>
<dbReference type="SMART" id="SM00192">
    <property type="entry name" value="LDLa"/>
    <property type="match status" value="3"/>
</dbReference>
<feature type="disulfide bond" evidence="3">
    <location>
        <begin position="104"/>
        <end position="119"/>
    </location>
</feature>
<feature type="disulfide bond" evidence="2">
    <location>
        <begin position="449"/>
        <end position="458"/>
    </location>
</feature>
<sequence>MLGDHLSACPDGTDEMSMSVNWQLLQCFKADDGACALLRDLSSSINDKRYILPFTSLCDSLWDLRNGIDETNCDEWICEQGWEKQKSSINGSSTGYCIDSRWFCNEIWDFSDGSDEYNCTYPLTLSAPDCLTLTKPEMRVSILEANSVAGNGLVECLGGIDERNTYACLDGFPLSNRFLCSDNVTCLLPMHLCDHHYDCPTKEDESDFWCGNRSLFSKNICTKHTFACLEINDSSPCIPNEHRCNNRFQCRQSHLDEYMCVKARYQSHVTVTPFQPPRLPAVAATIASRRMPFQSPTVSAWYCDRGLPVIRYNQLACLCPPSFYGARCEQHNHRITVVFKIETEHDDHKYLIRLAILLRYTQNTTIDHKVVTYSSNQYGKRRLYLNYPFSMYDNLFRPSSDYTYRLAVVFQFDHDNENRQQCSREQLAQCQHGKCYVIANNHTAYYCECLNGWMGKNCDILSSSCSCSPNSTCIRDNNKHGGFICICEARSFGSTCHLHTVPCPLNYCLNGGVCSASTNEILSNFFQCTCNDNYFGEQCQYKKASLNVTLENSTFTHPSVIQLLSYDTEKMELQIQRQEIMIGSTKFIQYNSFLLPSIGLLKTHSDALDQTSFYLLYTGLNHSALHLNGKGIRCSHAREFNLMPLDSSVESLLIKLKQYHKPCQKSTTNICFYDEQSYICFCADTDTVRRATCFQYDFTYDQYRQCMHGGRCFAGNKKTNKNDFVCHCPRCIYGPLCQYRMDHMGFSLESMLALDLGGMKESKLEADILNFGYLKFA</sequence>
<organism evidence="5 7">
    <name type="scientific">Didymodactylos carnosus</name>
    <dbReference type="NCBI Taxonomy" id="1234261"/>
    <lineage>
        <taxon>Eukaryota</taxon>
        <taxon>Metazoa</taxon>
        <taxon>Spiralia</taxon>
        <taxon>Gnathifera</taxon>
        <taxon>Rotifera</taxon>
        <taxon>Eurotatoria</taxon>
        <taxon>Bdelloidea</taxon>
        <taxon>Philodinida</taxon>
        <taxon>Philodinidae</taxon>
        <taxon>Didymodactylos</taxon>
    </lineage>
</organism>
<evidence type="ECO:0000256" key="3">
    <source>
        <dbReference type="PROSITE-ProRule" id="PRU00124"/>
    </source>
</evidence>
<dbReference type="InterPro" id="IPR002172">
    <property type="entry name" value="LDrepeatLR_classA_rpt"/>
</dbReference>
<feature type="domain" description="EGF-like" evidence="4">
    <location>
        <begin position="499"/>
        <end position="540"/>
    </location>
</feature>
<dbReference type="InterPro" id="IPR000742">
    <property type="entry name" value="EGF"/>
</dbReference>
<keyword evidence="7" id="KW-1185">Reference proteome</keyword>
<dbReference type="PRINTS" id="PR00261">
    <property type="entry name" value="LDLRECEPTOR"/>
</dbReference>
<dbReference type="SUPFAM" id="SSF57196">
    <property type="entry name" value="EGF/Laminin"/>
    <property type="match status" value="2"/>
</dbReference>
<protein>
    <recommendedName>
        <fullName evidence="4">EGF-like domain-containing protein</fullName>
    </recommendedName>
</protein>
<dbReference type="EMBL" id="CAJNOQ010009701">
    <property type="protein sequence ID" value="CAF1231913.1"/>
    <property type="molecule type" value="Genomic_DNA"/>
</dbReference>
<dbReference type="AlphaFoldDB" id="A0A814YK57"/>
<evidence type="ECO:0000259" key="4">
    <source>
        <dbReference type="PROSITE" id="PS50026"/>
    </source>
</evidence>
<name>A0A814YK57_9BILA</name>
<evidence type="ECO:0000313" key="5">
    <source>
        <dbReference type="EMBL" id="CAF1231913.1"/>
    </source>
</evidence>
<proteinExistence type="predicted"/>
<dbReference type="PANTHER" id="PTHR24033">
    <property type="entry name" value="EGF-LIKE DOMAIN-CONTAINING PROTEIN"/>
    <property type="match status" value="1"/>
</dbReference>
<comment type="caution">
    <text evidence="2">Lacks conserved residue(s) required for the propagation of feature annotation.</text>
</comment>
<dbReference type="PROSITE" id="PS00022">
    <property type="entry name" value="EGF_1"/>
    <property type="match status" value="4"/>
</dbReference>
<dbReference type="PANTHER" id="PTHR24033:SF151">
    <property type="entry name" value="NOTCH 2"/>
    <property type="match status" value="1"/>
</dbReference>
<feature type="disulfide bond" evidence="2">
    <location>
        <begin position="430"/>
        <end position="447"/>
    </location>
</feature>
<feature type="domain" description="EGF-like" evidence="4">
    <location>
        <begin position="418"/>
        <end position="459"/>
    </location>
</feature>
<dbReference type="SMART" id="SM00181">
    <property type="entry name" value="EGF"/>
    <property type="match status" value="4"/>
</dbReference>
<evidence type="ECO:0000256" key="1">
    <source>
        <dbReference type="ARBA" id="ARBA00023157"/>
    </source>
</evidence>
<dbReference type="Proteomes" id="UP000663829">
    <property type="component" value="Unassembled WGS sequence"/>
</dbReference>
<dbReference type="Gene3D" id="2.10.25.10">
    <property type="entry name" value="Laminin"/>
    <property type="match status" value="2"/>
</dbReference>
<dbReference type="InterPro" id="IPR036055">
    <property type="entry name" value="LDL_receptor-like_sf"/>
</dbReference>
<evidence type="ECO:0000256" key="2">
    <source>
        <dbReference type="PROSITE-ProRule" id="PRU00076"/>
    </source>
</evidence>
<dbReference type="EMBL" id="CAJOBC010009706">
    <property type="protein sequence ID" value="CAF3994548.1"/>
    <property type="molecule type" value="Genomic_DNA"/>
</dbReference>
<dbReference type="PROSITE" id="PS01186">
    <property type="entry name" value="EGF_2"/>
    <property type="match status" value="1"/>
</dbReference>
<dbReference type="InterPro" id="IPR051830">
    <property type="entry name" value="NOTCH_homolog"/>
</dbReference>
<dbReference type="PROSITE" id="PS50068">
    <property type="entry name" value="LDLRA_2"/>
    <property type="match status" value="1"/>
</dbReference>
<evidence type="ECO:0000313" key="7">
    <source>
        <dbReference type="Proteomes" id="UP000663829"/>
    </source>
</evidence>
<dbReference type="PROSITE" id="PS50026">
    <property type="entry name" value="EGF_3"/>
    <property type="match status" value="2"/>
</dbReference>
<dbReference type="Proteomes" id="UP000681722">
    <property type="component" value="Unassembled WGS sequence"/>
</dbReference>
<keyword evidence="1 2" id="KW-1015">Disulfide bond</keyword>
<comment type="caution">
    <text evidence="5">The sequence shown here is derived from an EMBL/GenBank/DDBJ whole genome shotgun (WGS) entry which is preliminary data.</text>
</comment>
<feature type="disulfide bond" evidence="2">
    <location>
        <begin position="530"/>
        <end position="539"/>
    </location>
</feature>
<evidence type="ECO:0000313" key="6">
    <source>
        <dbReference type="EMBL" id="CAF3994548.1"/>
    </source>
</evidence>
<dbReference type="Gene3D" id="4.10.400.10">
    <property type="entry name" value="Low-density Lipoprotein Receptor"/>
    <property type="match status" value="2"/>
</dbReference>
<keyword evidence="2" id="KW-0245">EGF-like domain</keyword>